<organism evidence="2 3">
    <name type="scientific">Nonomuraea pusilla</name>
    <dbReference type="NCBI Taxonomy" id="46177"/>
    <lineage>
        <taxon>Bacteria</taxon>
        <taxon>Bacillati</taxon>
        <taxon>Actinomycetota</taxon>
        <taxon>Actinomycetes</taxon>
        <taxon>Streptosporangiales</taxon>
        <taxon>Streptosporangiaceae</taxon>
        <taxon>Nonomuraea</taxon>
    </lineage>
</organism>
<feature type="transmembrane region" description="Helical" evidence="1">
    <location>
        <begin position="179"/>
        <end position="197"/>
    </location>
</feature>
<evidence type="ECO:0000313" key="2">
    <source>
        <dbReference type="EMBL" id="SEK39699.1"/>
    </source>
</evidence>
<protein>
    <submittedName>
        <fullName evidence="2">TIGR04222 domain-containing protein</fullName>
    </submittedName>
</protein>
<keyword evidence="1" id="KW-0812">Transmembrane</keyword>
<reference evidence="2 3" key="1">
    <citation type="submission" date="2016-10" db="EMBL/GenBank/DDBJ databases">
        <authorList>
            <person name="de Groot N.N."/>
        </authorList>
    </citation>
    <scope>NUCLEOTIDE SEQUENCE [LARGE SCALE GENOMIC DNA]</scope>
    <source>
        <strain evidence="2 3">DSM 43357</strain>
    </source>
</reference>
<dbReference type="Proteomes" id="UP000198953">
    <property type="component" value="Unassembled WGS sequence"/>
</dbReference>
<dbReference type="RefSeq" id="WP_091097849.1">
    <property type="nucleotide sequence ID" value="NZ_FOBF01000001.1"/>
</dbReference>
<dbReference type="NCBIfam" id="TIGR04222">
    <property type="entry name" value="near_uncomplex"/>
    <property type="match status" value="1"/>
</dbReference>
<dbReference type="STRING" id="46177.SAMN05660976_00447"/>
<keyword evidence="3" id="KW-1185">Reference proteome</keyword>
<feature type="transmembrane region" description="Helical" evidence="1">
    <location>
        <begin position="148"/>
        <end position="167"/>
    </location>
</feature>
<proteinExistence type="predicted"/>
<name>A0A1H7GNQ2_9ACTN</name>
<dbReference type="InterPro" id="IPR026467">
    <property type="entry name" value="Ser/Gly_Cys_C_dom"/>
</dbReference>
<sequence>MDSVLLLTSGALAALTILNVMAMVRERAAIRAAAAGARPRGLGACEVAYLAGGPRRVAVTALAASAMSGTLRMSRGGGVQAVAGAPQAIDPVERELLGRVTPGSVHHAGALRREVARGEAVYAIRTRLTGLGLLVPERRTGTWHRRLAWLRVLSTLALIVGAFQLFMTLGDGGWTRLPGLVLAAATFVGGWVAARVGGSWLPGALTREGLEELETMRRLVPPGSAGAAPALAVALHGLSEIRDADLRHALDAGAVAGSRGRRSSCAAGSCGGGGGSWGCGGGHSGGGHSGGGCGSGASCGGGSGCGSGCGGGCGGGGD</sequence>
<gene>
    <name evidence="2" type="ORF">SAMN05660976_00447</name>
</gene>
<dbReference type="OrthoDB" id="3620552at2"/>
<feature type="transmembrane region" description="Helical" evidence="1">
    <location>
        <begin position="6"/>
        <end position="24"/>
    </location>
</feature>
<dbReference type="EMBL" id="FOBF01000001">
    <property type="protein sequence ID" value="SEK39699.1"/>
    <property type="molecule type" value="Genomic_DNA"/>
</dbReference>
<accession>A0A1H7GNQ2</accession>
<dbReference type="AlphaFoldDB" id="A0A1H7GNQ2"/>
<evidence type="ECO:0000256" key="1">
    <source>
        <dbReference type="SAM" id="Phobius"/>
    </source>
</evidence>
<evidence type="ECO:0000313" key="3">
    <source>
        <dbReference type="Proteomes" id="UP000198953"/>
    </source>
</evidence>
<keyword evidence="1" id="KW-1133">Transmembrane helix</keyword>
<keyword evidence="1" id="KW-0472">Membrane</keyword>